<dbReference type="InterPro" id="IPR023346">
    <property type="entry name" value="Lysozyme-like_dom_sf"/>
</dbReference>
<dbReference type="InterPro" id="IPR008258">
    <property type="entry name" value="Transglycosylase_SLT_dom_1"/>
</dbReference>
<protein>
    <submittedName>
        <fullName evidence="2">LT_GEWL domain containing protein</fullName>
    </submittedName>
</protein>
<dbReference type="Pfam" id="PF01464">
    <property type="entry name" value="SLT"/>
    <property type="match status" value="1"/>
</dbReference>
<evidence type="ECO:0000313" key="2">
    <source>
        <dbReference type="EMBL" id="CAB4138833.1"/>
    </source>
</evidence>
<feature type="domain" description="Transglycosylase SLT" evidence="1">
    <location>
        <begin position="605"/>
        <end position="665"/>
    </location>
</feature>
<dbReference type="Gene3D" id="1.10.530.10">
    <property type="match status" value="1"/>
</dbReference>
<gene>
    <name evidence="2" type="ORF">UFOVP343_7</name>
</gene>
<name>A0A6J5LZY7_9CAUD</name>
<reference evidence="2" key="1">
    <citation type="submission" date="2020-04" db="EMBL/GenBank/DDBJ databases">
        <authorList>
            <person name="Chiriac C."/>
            <person name="Salcher M."/>
            <person name="Ghai R."/>
            <person name="Kavagutti S V."/>
        </authorList>
    </citation>
    <scope>NUCLEOTIDE SEQUENCE</scope>
</reference>
<evidence type="ECO:0000259" key="1">
    <source>
        <dbReference type="Pfam" id="PF01464"/>
    </source>
</evidence>
<accession>A0A6J5LZY7</accession>
<dbReference type="SUPFAM" id="SSF53955">
    <property type="entry name" value="Lysozyme-like"/>
    <property type="match status" value="1"/>
</dbReference>
<dbReference type="EMBL" id="LR796358">
    <property type="protein sequence ID" value="CAB4138833.1"/>
    <property type="molecule type" value="Genomic_DNA"/>
</dbReference>
<proteinExistence type="predicted"/>
<organism evidence="2">
    <name type="scientific">uncultured Caudovirales phage</name>
    <dbReference type="NCBI Taxonomy" id="2100421"/>
    <lineage>
        <taxon>Viruses</taxon>
        <taxon>Duplodnaviria</taxon>
        <taxon>Heunggongvirae</taxon>
        <taxon>Uroviricota</taxon>
        <taxon>Caudoviricetes</taxon>
        <taxon>Peduoviridae</taxon>
        <taxon>Maltschvirus</taxon>
        <taxon>Maltschvirus maltsch</taxon>
    </lineage>
</organism>
<sequence length="897" mass="94935">MAIFQDLNASVTPVRPVEQPSAIGAVADLLKGSGFFDRKEAVKPTEGESYEADWNSFLSEEKRVLQPGDPGYGDWLRTTSIKFVSKKPQYAGKVKSTLEAQGIAIPVDPETSQQDARQALYTTWLSSPVGMSAEANARRTAEDKNGTFNPKVFEGEMTKAFAKHITVQADLAQQETDVKTAEGRKTLGQTYWNKGKYFADEAILGQVNVLADLVEDVRDGSAMITPEMSAVLGLPAGKVTTENFSTLLNKYRPVLIQSLIANTANTLASSGNVDISILEENPPSAEWITAVMGPIDEVIKAGQNFDSAAEVLKNMQDIDLLNAFESLTPTERATISVIQLMPNEVKSRIYELTNELDWKNVVNKTALMFTAENPPEVIIKDVSSMSTTDANNAALVAAGALDTGGTKGPTLRSSVLTLFAGSNRVDPSQDLGIETFSALSKNSAGINQEAAMDPAFKAAVVDNVLADINKSFKKYGNFLKGQSNIAYTVDDKGNVSIVPSVVGDPEMGVDFNTMQTLETVAEQLNNSEVALTFTRKLAELDKLGAVGAEIKETFLTVNGLNIKAGETIPVSGAGQDVVKGSAGNDTIVNNIGNALGLDFTTLEAENGLPQGYLERTAFLESGGDPLAQNPKSSAGGLFQFIDSTAKQYGVKDKFDPVQATDGAVDVAVDNMRILTKALGREPTGAELYLAHQQGGAGARALLSNGNANVVDALTPIYKGNRERAAEAVRLNGGNVNMSANEFASLWLDKFNNAKTIAPTAGRPSDANAVASRAGEAVQRAVNPSAGPASVDVNLSSGASPTAPMEATAALPEVISTEAPTGTQGASELSPAISVDQDVQAFIQEIAGDPDKSYASEAEFNAAQERGELEPGDTVVVNGEVYVVRKNGSVRRLGTVNS</sequence>